<dbReference type="Proteomes" id="UP000199532">
    <property type="component" value="Unassembled WGS sequence"/>
</dbReference>
<gene>
    <name evidence="2" type="ORF">SAMN04487995_1705</name>
</gene>
<organism evidence="2 3">
    <name type="scientific">Dyadobacter koreensis</name>
    <dbReference type="NCBI Taxonomy" id="408657"/>
    <lineage>
        <taxon>Bacteria</taxon>
        <taxon>Pseudomonadati</taxon>
        <taxon>Bacteroidota</taxon>
        <taxon>Cytophagia</taxon>
        <taxon>Cytophagales</taxon>
        <taxon>Spirosomataceae</taxon>
        <taxon>Dyadobacter</taxon>
    </lineage>
</organism>
<name>A0A1H6SE44_9BACT</name>
<dbReference type="Pfam" id="PF07452">
    <property type="entry name" value="CHRD"/>
    <property type="match status" value="1"/>
</dbReference>
<dbReference type="EMBL" id="FNXY01000002">
    <property type="protein sequence ID" value="SEI62270.1"/>
    <property type="molecule type" value="Genomic_DNA"/>
</dbReference>
<evidence type="ECO:0000313" key="3">
    <source>
        <dbReference type="Proteomes" id="UP000199532"/>
    </source>
</evidence>
<dbReference type="STRING" id="408657.SAMN04487995_1705"/>
<dbReference type="AlphaFoldDB" id="A0A1H6SE44"/>
<dbReference type="InterPro" id="IPR010895">
    <property type="entry name" value="CHRD"/>
</dbReference>
<dbReference type="PROSITE" id="PS50933">
    <property type="entry name" value="CHRD"/>
    <property type="match status" value="1"/>
</dbReference>
<reference evidence="2 3" key="1">
    <citation type="submission" date="2016-10" db="EMBL/GenBank/DDBJ databases">
        <authorList>
            <person name="de Groot N.N."/>
        </authorList>
    </citation>
    <scope>NUCLEOTIDE SEQUENCE [LARGE SCALE GENOMIC DNA]</scope>
    <source>
        <strain evidence="2 3">DSM 19938</strain>
    </source>
</reference>
<evidence type="ECO:0000313" key="2">
    <source>
        <dbReference type="EMBL" id="SEI62270.1"/>
    </source>
</evidence>
<keyword evidence="3" id="KW-1185">Reference proteome</keyword>
<evidence type="ECO:0000259" key="1">
    <source>
        <dbReference type="PROSITE" id="PS50933"/>
    </source>
</evidence>
<proteinExistence type="predicted"/>
<protein>
    <submittedName>
        <fullName evidence="2">CHRD domain-containing protein</fullName>
    </submittedName>
</protein>
<feature type="domain" description="CHRD" evidence="1">
    <location>
        <begin position="39"/>
        <end position="169"/>
    </location>
</feature>
<dbReference type="SMART" id="SM00754">
    <property type="entry name" value="CHRD"/>
    <property type="match status" value="1"/>
</dbReference>
<accession>A0A1H6SE44</accession>
<sequence>MNKLASMKKFAFIGICVLGVAWGCKDDDEDVTPPVEVLPTLKVTTTLSGANERPANDLTATGAVDGTLDQETNILKLNITYSDSAATDSTSSDSTAAFIPTAWHIHKGAVDTTGAVVIDLGTTFTSPFAFTDTLTADQVADLKAGLYYVNIHTAEYPNGAIRGQLSAKE</sequence>